<dbReference type="GO" id="GO:0005783">
    <property type="term" value="C:endoplasmic reticulum"/>
    <property type="evidence" value="ECO:0007669"/>
    <property type="project" value="TreeGrafter"/>
</dbReference>
<dbReference type="InterPro" id="IPR011333">
    <property type="entry name" value="SKP1/BTB/POZ_sf"/>
</dbReference>
<dbReference type="SUPFAM" id="SSF54695">
    <property type="entry name" value="POZ domain"/>
    <property type="match status" value="1"/>
</dbReference>
<dbReference type="SMART" id="SM00225">
    <property type="entry name" value="BTB"/>
    <property type="match status" value="1"/>
</dbReference>
<gene>
    <name evidence="2" type="ORF">Baya_1291</name>
</gene>
<dbReference type="PANTHER" id="PTHR14499">
    <property type="entry name" value="POTASSIUM CHANNEL TETRAMERIZATION DOMAIN-CONTAINING"/>
    <property type="match status" value="1"/>
</dbReference>
<reference evidence="2 3" key="1">
    <citation type="journal article" date="2019" name="Genome Biol. Evol.">
        <title>Whole-Genome Sequencing of the Giant Devil Catfish, Bagarius yarrelli.</title>
        <authorList>
            <person name="Jiang W."/>
            <person name="Lv Y."/>
            <person name="Cheng L."/>
            <person name="Yang K."/>
            <person name="Chao B."/>
            <person name="Wang X."/>
            <person name="Li Y."/>
            <person name="Pan X."/>
            <person name="You X."/>
            <person name="Zhang Y."/>
            <person name="Yang J."/>
            <person name="Li J."/>
            <person name="Zhang X."/>
            <person name="Liu S."/>
            <person name="Sun C."/>
            <person name="Yang J."/>
            <person name="Shi Q."/>
        </authorList>
    </citation>
    <scope>NUCLEOTIDE SEQUENCE [LARGE SCALE GENOMIC DNA]</scope>
    <source>
        <strain evidence="2">JWS20170419001</strain>
        <tissue evidence="2">Muscle</tissue>
    </source>
</reference>
<evidence type="ECO:0000313" key="2">
    <source>
        <dbReference type="EMBL" id="TSK17911.1"/>
    </source>
</evidence>
<proteinExistence type="predicted"/>
<dbReference type="AlphaFoldDB" id="A0A556TKP2"/>
<dbReference type="Pfam" id="PF02214">
    <property type="entry name" value="BTB_2"/>
    <property type="match status" value="1"/>
</dbReference>
<sequence>MKGQDLITFNVGGQIFTTKASTIRRHPHSRLARMLDETDPEFKVVNNQVFIDRDGQLFRIIMEFLRTGRMTLPGEFETDGLLREAEFYNISTLSNFLRSNNCYPKSEILELRFVIQDAQSFFKVFSSKTTTIDALASRISVIIEPPTSLTQNLMERLPVHRPSHYDLVFQCGADCSDGKQLSARYVAIEPDDRKLLNGTNVLGLMVDTILRDGFRVISTRTVSSEEKIECYTFERKETRNIIINEPFESDGSLIPKQTLKSTKKAKSRK</sequence>
<dbReference type="InterPro" id="IPR000210">
    <property type="entry name" value="BTB/POZ_dom"/>
</dbReference>
<protein>
    <submittedName>
        <fullName evidence="2">Potassium channel regulatory protein</fullName>
    </submittedName>
</protein>
<name>A0A556TKP2_BAGYA</name>
<evidence type="ECO:0000313" key="3">
    <source>
        <dbReference type="Proteomes" id="UP000319801"/>
    </source>
</evidence>
<feature type="domain" description="BTB" evidence="1">
    <location>
        <begin position="5"/>
        <end position="105"/>
    </location>
</feature>
<dbReference type="Proteomes" id="UP000319801">
    <property type="component" value="Unassembled WGS sequence"/>
</dbReference>
<dbReference type="InterPro" id="IPR003131">
    <property type="entry name" value="T1-type_BTB"/>
</dbReference>
<dbReference type="OrthoDB" id="10025005at2759"/>
<evidence type="ECO:0000259" key="1">
    <source>
        <dbReference type="SMART" id="SM00225"/>
    </source>
</evidence>
<dbReference type="GO" id="GO:0034220">
    <property type="term" value="P:monoatomic ion transmembrane transport"/>
    <property type="evidence" value="ECO:0007669"/>
    <property type="project" value="UniProtKB-KW"/>
</dbReference>
<dbReference type="EMBL" id="VCAZ01000004">
    <property type="protein sequence ID" value="TSK17911.1"/>
    <property type="molecule type" value="Genomic_DNA"/>
</dbReference>
<dbReference type="GO" id="GO:0051260">
    <property type="term" value="P:protein homooligomerization"/>
    <property type="evidence" value="ECO:0007669"/>
    <property type="project" value="InterPro"/>
</dbReference>
<organism evidence="2 3">
    <name type="scientific">Bagarius yarrelli</name>
    <name type="common">Goonch</name>
    <name type="synonym">Bagrus yarrelli</name>
    <dbReference type="NCBI Taxonomy" id="175774"/>
    <lineage>
        <taxon>Eukaryota</taxon>
        <taxon>Metazoa</taxon>
        <taxon>Chordata</taxon>
        <taxon>Craniata</taxon>
        <taxon>Vertebrata</taxon>
        <taxon>Euteleostomi</taxon>
        <taxon>Actinopterygii</taxon>
        <taxon>Neopterygii</taxon>
        <taxon>Teleostei</taxon>
        <taxon>Ostariophysi</taxon>
        <taxon>Siluriformes</taxon>
        <taxon>Sisoridae</taxon>
        <taxon>Sisorinae</taxon>
        <taxon>Bagarius</taxon>
    </lineage>
</organism>
<keyword evidence="2" id="KW-0406">Ion transport</keyword>
<comment type="caution">
    <text evidence="2">The sequence shown here is derived from an EMBL/GenBank/DDBJ whole genome shotgun (WGS) entry which is preliminary data.</text>
</comment>
<keyword evidence="2" id="KW-0813">Transport</keyword>
<dbReference type="Gene3D" id="3.30.710.10">
    <property type="entry name" value="Potassium Channel Kv1.1, Chain A"/>
    <property type="match status" value="1"/>
</dbReference>
<dbReference type="PANTHER" id="PTHR14499:SF5">
    <property type="entry name" value="POTASSIUM CHANNEL REGULATORY PROTEIN"/>
    <property type="match status" value="1"/>
</dbReference>
<keyword evidence="2" id="KW-0407">Ion channel</keyword>
<accession>A0A556TKP2</accession>
<keyword evidence="3" id="KW-1185">Reference proteome</keyword>